<dbReference type="Gene3D" id="2.40.170.20">
    <property type="entry name" value="TonB-dependent receptor, beta-barrel domain"/>
    <property type="match status" value="1"/>
</dbReference>
<keyword evidence="13" id="KW-0732">Signal</keyword>
<feature type="chain" id="PRO_5022831858" evidence="13">
    <location>
        <begin position="36"/>
        <end position="757"/>
    </location>
</feature>
<evidence type="ECO:0000259" key="14">
    <source>
        <dbReference type="Pfam" id="PF00593"/>
    </source>
</evidence>
<dbReference type="GO" id="GO:0006826">
    <property type="term" value="P:iron ion transport"/>
    <property type="evidence" value="ECO:0007669"/>
    <property type="project" value="UniProtKB-KW"/>
</dbReference>
<keyword evidence="16" id="KW-0675">Receptor</keyword>
<dbReference type="PROSITE" id="PS52016">
    <property type="entry name" value="TONB_DEPENDENT_REC_3"/>
    <property type="match status" value="1"/>
</dbReference>
<keyword evidence="9 11" id="KW-0472">Membrane</keyword>
<keyword evidence="2 11" id="KW-0813">Transport</keyword>
<dbReference type="InterPro" id="IPR000531">
    <property type="entry name" value="Beta-barrel_TonB"/>
</dbReference>
<evidence type="ECO:0000313" key="17">
    <source>
        <dbReference type="Proteomes" id="UP000321933"/>
    </source>
</evidence>
<keyword evidence="5 11" id="KW-0812">Transmembrane</keyword>
<dbReference type="InterPro" id="IPR012910">
    <property type="entry name" value="Plug_dom"/>
</dbReference>
<evidence type="ECO:0000256" key="5">
    <source>
        <dbReference type="ARBA" id="ARBA00022692"/>
    </source>
</evidence>
<dbReference type="PANTHER" id="PTHR32552:SF81">
    <property type="entry name" value="TONB-DEPENDENT OUTER MEMBRANE RECEPTOR"/>
    <property type="match status" value="1"/>
</dbReference>
<evidence type="ECO:0000313" key="16">
    <source>
        <dbReference type="EMBL" id="TXS90550.1"/>
    </source>
</evidence>
<dbReference type="AlphaFoldDB" id="A0A5C8ZSB0"/>
<proteinExistence type="inferred from homology"/>
<evidence type="ECO:0000256" key="8">
    <source>
        <dbReference type="ARBA" id="ARBA00023077"/>
    </source>
</evidence>
<organism evidence="16 17">
    <name type="scientific">Parahaliea aestuarii</name>
    <dbReference type="NCBI Taxonomy" id="1852021"/>
    <lineage>
        <taxon>Bacteria</taxon>
        <taxon>Pseudomonadati</taxon>
        <taxon>Pseudomonadota</taxon>
        <taxon>Gammaproteobacteria</taxon>
        <taxon>Cellvibrionales</taxon>
        <taxon>Halieaceae</taxon>
        <taxon>Parahaliea</taxon>
    </lineage>
</organism>
<dbReference type="GO" id="GO:0009279">
    <property type="term" value="C:cell outer membrane"/>
    <property type="evidence" value="ECO:0007669"/>
    <property type="project" value="UniProtKB-SubCell"/>
</dbReference>
<keyword evidence="10 11" id="KW-0998">Cell outer membrane</keyword>
<evidence type="ECO:0000256" key="11">
    <source>
        <dbReference type="PROSITE-ProRule" id="PRU01360"/>
    </source>
</evidence>
<keyword evidence="17" id="KW-1185">Reference proteome</keyword>
<dbReference type="InterPro" id="IPR036942">
    <property type="entry name" value="Beta-barrel_TonB_sf"/>
</dbReference>
<evidence type="ECO:0000256" key="2">
    <source>
        <dbReference type="ARBA" id="ARBA00022448"/>
    </source>
</evidence>
<keyword evidence="7" id="KW-0406">Ion transport</keyword>
<evidence type="ECO:0000256" key="12">
    <source>
        <dbReference type="RuleBase" id="RU003357"/>
    </source>
</evidence>
<dbReference type="SUPFAM" id="SSF56935">
    <property type="entry name" value="Porins"/>
    <property type="match status" value="1"/>
</dbReference>
<keyword evidence="6" id="KW-0408">Iron</keyword>
<feature type="domain" description="TonB-dependent receptor plug" evidence="15">
    <location>
        <begin position="54"/>
        <end position="161"/>
    </location>
</feature>
<keyword evidence="8 12" id="KW-0798">TonB box</keyword>
<gene>
    <name evidence="16" type="ORF">FVW59_14535</name>
</gene>
<comment type="similarity">
    <text evidence="11 12">Belongs to the TonB-dependent receptor family.</text>
</comment>
<dbReference type="OrthoDB" id="7051185at2"/>
<evidence type="ECO:0000259" key="15">
    <source>
        <dbReference type="Pfam" id="PF07715"/>
    </source>
</evidence>
<feature type="signal peptide" evidence="13">
    <location>
        <begin position="1"/>
        <end position="35"/>
    </location>
</feature>
<dbReference type="Proteomes" id="UP000321933">
    <property type="component" value="Unassembled WGS sequence"/>
</dbReference>
<keyword evidence="3 11" id="KW-1134">Transmembrane beta strand</keyword>
<dbReference type="EMBL" id="VRYZ01000006">
    <property type="protein sequence ID" value="TXS90550.1"/>
    <property type="molecule type" value="Genomic_DNA"/>
</dbReference>
<evidence type="ECO:0000256" key="4">
    <source>
        <dbReference type="ARBA" id="ARBA00022496"/>
    </source>
</evidence>
<evidence type="ECO:0000256" key="3">
    <source>
        <dbReference type="ARBA" id="ARBA00022452"/>
    </source>
</evidence>
<evidence type="ECO:0000256" key="6">
    <source>
        <dbReference type="ARBA" id="ARBA00023004"/>
    </source>
</evidence>
<name>A0A5C8ZSB0_9GAMM</name>
<sequence>MIMITGYCAMNPTLPRKAALAAAILLTQQIPSAFAQTAALEEVIVTAQKRAQSAQDVPVALTAVGAEAIEAMGIQEFSDVTRLSPSLTMSSGNNKQQTSISIRGIGTNVFSISVEPSVAVIIDNVSQVQPGQALSNLVDVERIEVLRGPQSTLFGKNASAGLVSVTTKSPASELEGSLELVATDDEQQRTVGTLSGPLGDSAGYRLMAYYDDRDGYLDNLSSGSSLNGGLARGGRGKFRWDMNDRLTATAIVNYGEDTVDCCGINWHALDPTARVLGFVPADPAVGIEPGPDNREIRQDNPSYGHSEDMSGSLELAYSMGDFSLTSITALNRWDFTNTEDVDFSDVDVAGALTGGVLHGGIDSLSNVEMSFFSQELRLDSPLYENFDYMLGLYYADADTDRSFERTILVADWAAEAGTESMAAFGQGNWRFSQQTSLSVGLRYNYEQISVDFYDAPTEASYQGDDSDGVWLGKLSLQHFLNEDTMLFASYTRGYKGQAYDVSTGFNQDKADTPVASEHADAYELGVKATLFDQRLQFNAVAFYTEYDDYQAQNTRINENGEVELDISNVGVLETQGIEIDAVALLGQNFVLRGGFAWIDATVKEYPNARCYPGQTVVEGCVEIAPGATVQDLAGAELANSPDYKLTLSGEYNLTLGSLPFDAFANFSYRWQDEVNFNLSQDPQTAYDSYDVLDLSLGIVERKREAYRVTLFVNNVFDESYAVSLANLGNLYGGKQAVGQVLARDSQRYAGVRVKFNF</sequence>
<comment type="caution">
    <text evidence="16">The sequence shown here is derived from an EMBL/GenBank/DDBJ whole genome shotgun (WGS) entry which is preliminary data.</text>
</comment>
<evidence type="ECO:0000256" key="7">
    <source>
        <dbReference type="ARBA" id="ARBA00023065"/>
    </source>
</evidence>
<reference evidence="16 17" key="1">
    <citation type="submission" date="2019-08" db="EMBL/GenBank/DDBJ databases">
        <title>Parahaliea maris sp. nov., isolated from the surface seawater.</title>
        <authorList>
            <person name="Liu Y."/>
        </authorList>
    </citation>
    <scope>NUCLEOTIDE SEQUENCE [LARGE SCALE GENOMIC DNA]</scope>
    <source>
        <strain evidence="16 17">S2-26</strain>
    </source>
</reference>
<keyword evidence="4" id="KW-0410">Iron transport</keyword>
<dbReference type="PANTHER" id="PTHR32552">
    <property type="entry name" value="FERRICHROME IRON RECEPTOR-RELATED"/>
    <property type="match status" value="1"/>
</dbReference>
<comment type="subcellular location">
    <subcellularLocation>
        <location evidence="1 11">Cell outer membrane</location>
        <topology evidence="1 11">Multi-pass membrane protein</topology>
    </subcellularLocation>
</comment>
<evidence type="ECO:0000256" key="1">
    <source>
        <dbReference type="ARBA" id="ARBA00004571"/>
    </source>
</evidence>
<evidence type="ECO:0000256" key="13">
    <source>
        <dbReference type="SAM" id="SignalP"/>
    </source>
</evidence>
<protein>
    <submittedName>
        <fullName evidence="16">TonB-dependent receptor</fullName>
    </submittedName>
</protein>
<dbReference type="Pfam" id="PF07715">
    <property type="entry name" value="Plug"/>
    <property type="match status" value="1"/>
</dbReference>
<feature type="domain" description="TonB-dependent receptor-like beta-barrel" evidence="14">
    <location>
        <begin position="294"/>
        <end position="715"/>
    </location>
</feature>
<dbReference type="Pfam" id="PF00593">
    <property type="entry name" value="TonB_dep_Rec_b-barrel"/>
    <property type="match status" value="1"/>
</dbReference>
<evidence type="ECO:0000256" key="9">
    <source>
        <dbReference type="ARBA" id="ARBA00023136"/>
    </source>
</evidence>
<evidence type="ECO:0000256" key="10">
    <source>
        <dbReference type="ARBA" id="ARBA00023237"/>
    </source>
</evidence>
<dbReference type="CDD" id="cd01347">
    <property type="entry name" value="ligand_gated_channel"/>
    <property type="match status" value="1"/>
</dbReference>
<dbReference type="InterPro" id="IPR039426">
    <property type="entry name" value="TonB-dep_rcpt-like"/>
</dbReference>
<accession>A0A5C8ZSB0</accession>